<keyword evidence="3" id="KW-1185">Reference proteome</keyword>
<accession>A0ABR7LG66</accession>
<organism evidence="2 3">
    <name type="scientific">Actinokineospora xionganensis</name>
    <dbReference type="NCBI Taxonomy" id="2684470"/>
    <lineage>
        <taxon>Bacteria</taxon>
        <taxon>Bacillati</taxon>
        <taxon>Actinomycetota</taxon>
        <taxon>Actinomycetes</taxon>
        <taxon>Pseudonocardiales</taxon>
        <taxon>Pseudonocardiaceae</taxon>
        <taxon>Actinokineospora</taxon>
    </lineage>
</organism>
<proteinExistence type="predicted"/>
<evidence type="ECO:0000313" key="2">
    <source>
        <dbReference type="EMBL" id="MBC6451640.1"/>
    </source>
</evidence>
<gene>
    <name evidence="2" type="ORF">GPZ80_31305</name>
</gene>
<dbReference type="RefSeq" id="WP_187224707.1">
    <property type="nucleotide sequence ID" value="NZ_JABVED010000036.1"/>
</dbReference>
<dbReference type="Proteomes" id="UP000734823">
    <property type="component" value="Unassembled WGS sequence"/>
</dbReference>
<feature type="transmembrane region" description="Helical" evidence="1">
    <location>
        <begin position="6"/>
        <end position="24"/>
    </location>
</feature>
<reference evidence="2 3" key="1">
    <citation type="submission" date="2020-06" db="EMBL/GenBank/DDBJ databases">
        <title>Actinokineospora xiongansis sp. nov., isolated from soil of Baiyangdian.</title>
        <authorList>
            <person name="Zhang X."/>
        </authorList>
    </citation>
    <scope>NUCLEOTIDE SEQUENCE [LARGE SCALE GENOMIC DNA]</scope>
    <source>
        <strain evidence="2 3">HBU206404</strain>
    </source>
</reference>
<sequence length="124" mass="14238">MPMWVATAAYLPVVLLLAAFVDWLGRDSYREKQRDQIAVRFAVKHARPENRHDLDDTFGRQPVSVAELLEDAVREGRGVRLHWTEADTDPHGLVATPPDDDWPTVVLPCELLQRAERGHYELER</sequence>
<dbReference type="EMBL" id="JABVED010000036">
    <property type="protein sequence ID" value="MBC6451640.1"/>
    <property type="molecule type" value="Genomic_DNA"/>
</dbReference>
<keyword evidence="1" id="KW-0812">Transmembrane</keyword>
<keyword evidence="1" id="KW-0472">Membrane</keyword>
<protein>
    <submittedName>
        <fullName evidence="2">Uncharacterized protein</fullName>
    </submittedName>
</protein>
<evidence type="ECO:0000256" key="1">
    <source>
        <dbReference type="SAM" id="Phobius"/>
    </source>
</evidence>
<evidence type="ECO:0000313" key="3">
    <source>
        <dbReference type="Proteomes" id="UP000734823"/>
    </source>
</evidence>
<name>A0ABR7LG66_9PSEU</name>
<keyword evidence="1" id="KW-1133">Transmembrane helix</keyword>
<comment type="caution">
    <text evidence="2">The sequence shown here is derived from an EMBL/GenBank/DDBJ whole genome shotgun (WGS) entry which is preliminary data.</text>
</comment>